<dbReference type="GO" id="GO:0046872">
    <property type="term" value="F:metal ion binding"/>
    <property type="evidence" value="ECO:0007669"/>
    <property type="project" value="UniProtKB-KW"/>
</dbReference>
<evidence type="ECO:0000256" key="7">
    <source>
        <dbReference type="ARBA" id="ARBA00022741"/>
    </source>
</evidence>
<sequence length="149" mass="16354">MPSFISQSSRETTKLGESLAHDFVGGEVLALIGDLGAGKTCLSQGIAKGLGIKKIISSPTFVVMKVYNLKDKPGIKKFCHIDAYRLNSAEDLVAIGALDYLNRADTVTVVEWAEKIKDIWPKDTILIDIKHQTENSRKINIKKGKIKKG</sequence>
<dbReference type="GO" id="GO:0016740">
    <property type="term" value="F:transferase activity"/>
    <property type="evidence" value="ECO:0007669"/>
    <property type="project" value="UniProtKB-KW"/>
</dbReference>
<dbReference type="NCBIfam" id="TIGR00150">
    <property type="entry name" value="T6A_YjeE"/>
    <property type="match status" value="1"/>
</dbReference>
<dbReference type="Pfam" id="PF02367">
    <property type="entry name" value="TsaE"/>
    <property type="match status" value="1"/>
</dbReference>
<evidence type="ECO:0000256" key="8">
    <source>
        <dbReference type="ARBA" id="ARBA00022840"/>
    </source>
</evidence>
<evidence type="ECO:0000313" key="11">
    <source>
        <dbReference type="EMBL" id="PIT94507.1"/>
    </source>
</evidence>
<gene>
    <name evidence="11" type="ORF">COT98_03250</name>
</gene>
<reference evidence="12" key="1">
    <citation type="submission" date="2017-09" db="EMBL/GenBank/DDBJ databases">
        <title>Depth-based differentiation of microbial function through sediment-hosted aquifers and enrichment of novel symbionts in the deep terrestrial subsurface.</title>
        <authorList>
            <person name="Probst A.J."/>
            <person name="Ladd B."/>
            <person name="Jarett J.K."/>
            <person name="Geller-Mcgrath D.E."/>
            <person name="Sieber C.M.K."/>
            <person name="Emerson J.B."/>
            <person name="Anantharaman K."/>
            <person name="Thomas B.C."/>
            <person name="Malmstrom R."/>
            <person name="Stieglmeier M."/>
            <person name="Klingl A."/>
            <person name="Woyke T."/>
            <person name="Ryan C.M."/>
            <person name="Banfield J.F."/>
        </authorList>
    </citation>
    <scope>NUCLEOTIDE SEQUENCE [LARGE SCALE GENOMIC DNA]</scope>
</reference>
<comment type="similarity">
    <text evidence="2">Belongs to the TsaE family.</text>
</comment>
<evidence type="ECO:0000256" key="6">
    <source>
        <dbReference type="ARBA" id="ARBA00022723"/>
    </source>
</evidence>
<dbReference type="Proteomes" id="UP000228900">
    <property type="component" value="Unassembled WGS sequence"/>
</dbReference>
<dbReference type="SUPFAM" id="SSF52540">
    <property type="entry name" value="P-loop containing nucleoside triphosphate hydrolases"/>
    <property type="match status" value="1"/>
</dbReference>
<keyword evidence="4" id="KW-0963">Cytoplasm</keyword>
<dbReference type="InterPro" id="IPR027417">
    <property type="entry name" value="P-loop_NTPase"/>
</dbReference>
<evidence type="ECO:0000256" key="10">
    <source>
        <dbReference type="ARBA" id="ARBA00032441"/>
    </source>
</evidence>
<evidence type="ECO:0000256" key="4">
    <source>
        <dbReference type="ARBA" id="ARBA00022490"/>
    </source>
</evidence>
<comment type="subcellular location">
    <subcellularLocation>
        <location evidence="1">Cytoplasm</location>
    </subcellularLocation>
</comment>
<evidence type="ECO:0000256" key="3">
    <source>
        <dbReference type="ARBA" id="ARBA00019010"/>
    </source>
</evidence>
<dbReference type="InterPro" id="IPR003442">
    <property type="entry name" value="T6A_TsaE"/>
</dbReference>
<dbReference type="GO" id="GO:0005737">
    <property type="term" value="C:cytoplasm"/>
    <property type="evidence" value="ECO:0007669"/>
    <property type="project" value="UniProtKB-SubCell"/>
</dbReference>
<evidence type="ECO:0000256" key="5">
    <source>
        <dbReference type="ARBA" id="ARBA00022694"/>
    </source>
</evidence>
<accession>A0A2M6WNY6</accession>
<keyword evidence="7" id="KW-0547">Nucleotide-binding</keyword>
<dbReference type="Gene3D" id="3.40.50.300">
    <property type="entry name" value="P-loop containing nucleotide triphosphate hydrolases"/>
    <property type="match status" value="1"/>
</dbReference>
<proteinExistence type="inferred from homology"/>
<keyword evidence="6" id="KW-0479">Metal-binding</keyword>
<dbReference type="AlphaFoldDB" id="A0A2M6WNY6"/>
<keyword evidence="5" id="KW-0819">tRNA processing</keyword>
<comment type="caution">
    <text evidence="11">The sequence shown here is derived from an EMBL/GenBank/DDBJ whole genome shotgun (WGS) entry which is preliminary data.</text>
</comment>
<keyword evidence="11" id="KW-0808">Transferase</keyword>
<name>A0A2M6WNY6_9BACT</name>
<keyword evidence="8" id="KW-0067">ATP-binding</keyword>
<organism evidence="11 12">
    <name type="scientific">Candidatus Falkowbacteria bacterium CG10_big_fil_rev_8_21_14_0_10_39_9</name>
    <dbReference type="NCBI Taxonomy" id="1974566"/>
    <lineage>
        <taxon>Bacteria</taxon>
        <taxon>Candidatus Falkowiibacteriota</taxon>
    </lineage>
</organism>
<evidence type="ECO:0000313" key="12">
    <source>
        <dbReference type="Proteomes" id="UP000228900"/>
    </source>
</evidence>
<dbReference type="GO" id="GO:0002949">
    <property type="term" value="P:tRNA threonylcarbamoyladenosine modification"/>
    <property type="evidence" value="ECO:0007669"/>
    <property type="project" value="InterPro"/>
</dbReference>
<dbReference type="PANTHER" id="PTHR33540">
    <property type="entry name" value="TRNA THREONYLCARBAMOYLADENOSINE BIOSYNTHESIS PROTEIN TSAE"/>
    <property type="match status" value="1"/>
</dbReference>
<evidence type="ECO:0000256" key="9">
    <source>
        <dbReference type="ARBA" id="ARBA00022842"/>
    </source>
</evidence>
<evidence type="ECO:0000256" key="1">
    <source>
        <dbReference type="ARBA" id="ARBA00004496"/>
    </source>
</evidence>
<protein>
    <recommendedName>
        <fullName evidence="3">tRNA threonylcarbamoyladenosine biosynthesis protein TsaE</fullName>
    </recommendedName>
    <alternativeName>
        <fullName evidence="10">t(6)A37 threonylcarbamoyladenosine biosynthesis protein TsaE</fullName>
    </alternativeName>
</protein>
<dbReference type="EMBL" id="PFAQ01000045">
    <property type="protein sequence ID" value="PIT94507.1"/>
    <property type="molecule type" value="Genomic_DNA"/>
</dbReference>
<dbReference type="PANTHER" id="PTHR33540:SF2">
    <property type="entry name" value="TRNA THREONYLCARBAMOYLADENOSINE BIOSYNTHESIS PROTEIN TSAE"/>
    <property type="match status" value="1"/>
</dbReference>
<evidence type="ECO:0000256" key="2">
    <source>
        <dbReference type="ARBA" id="ARBA00007599"/>
    </source>
</evidence>
<keyword evidence="9" id="KW-0460">Magnesium</keyword>
<dbReference type="GO" id="GO:0005524">
    <property type="term" value="F:ATP binding"/>
    <property type="evidence" value="ECO:0007669"/>
    <property type="project" value="UniProtKB-KW"/>
</dbReference>